<organism evidence="1 2">
    <name type="scientific">Nepenthes gracilis</name>
    <name type="common">Slender pitcher plant</name>
    <dbReference type="NCBI Taxonomy" id="150966"/>
    <lineage>
        <taxon>Eukaryota</taxon>
        <taxon>Viridiplantae</taxon>
        <taxon>Streptophyta</taxon>
        <taxon>Embryophyta</taxon>
        <taxon>Tracheophyta</taxon>
        <taxon>Spermatophyta</taxon>
        <taxon>Magnoliopsida</taxon>
        <taxon>eudicotyledons</taxon>
        <taxon>Gunneridae</taxon>
        <taxon>Pentapetalae</taxon>
        <taxon>Caryophyllales</taxon>
        <taxon>Nepenthaceae</taxon>
        <taxon>Nepenthes</taxon>
    </lineage>
</organism>
<gene>
    <name evidence="1" type="ORF">Nepgr_031965</name>
</gene>
<comment type="caution">
    <text evidence="1">The sequence shown here is derived from an EMBL/GenBank/DDBJ whole genome shotgun (WGS) entry which is preliminary data.</text>
</comment>
<dbReference type="AlphaFoldDB" id="A0AAD3TJS4"/>
<evidence type="ECO:0000313" key="1">
    <source>
        <dbReference type="EMBL" id="GMH30122.1"/>
    </source>
</evidence>
<proteinExistence type="predicted"/>
<reference evidence="1" key="1">
    <citation type="submission" date="2023-05" db="EMBL/GenBank/DDBJ databases">
        <title>Nepenthes gracilis genome sequencing.</title>
        <authorList>
            <person name="Fukushima K."/>
        </authorList>
    </citation>
    <scope>NUCLEOTIDE SEQUENCE</scope>
    <source>
        <strain evidence="1">SING2019-196</strain>
    </source>
</reference>
<evidence type="ECO:0000313" key="2">
    <source>
        <dbReference type="Proteomes" id="UP001279734"/>
    </source>
</evidence>
<dbReference type="EMBL" id="BSYO01000037">
    <property type="protein sequence ID" value="GMH30122.1"/>
    <property type="molecule type" value="Genomic_DNA"/>
</dbReference>
<sequence length="104" mass="11116">MAVAKGCLKEEGGLGSSRSISDLLGRAPLSSLWMSAYGGGSSFLKLLSLIWLLRNCPLCTQCDGTDIVLSQPALHHSIHAALDNETTPDIVLLALERNIPSLER</sequence>
<name>A0AAD3TJS4_NEPGR</name>
<accession>A0AAD3TJS4</accession>
<dbReference type="Proteomes" id="UP001279734">
    <property type="component" value="Unassembled WGS sequence"/>
</dbReference>
<keyword evidence="2" id="KW-1185">Reference proteome</keyword>
<protein>
    <submittedName>
        <fullName evidence="1">Uncharacterized protein</fullName>
    </submittedName>
</protein>